<sequence>MTAVGGVSAGTQGTAQKDQAGLVGNYETFLTLLTTQLKNQSPLDPMDANQFTEQLVQYSSVEQQIKANQQMENLVAMSAANNALNSLNFVGKTVTIDGSKGNLTSGGTLTYKFDMPSDAKGTVTIRNASGQVVTVKQGVEFKSGAQTYEWNGKNSAGVRMAPGTYSIQIDALDTSGNNVAATTDQTGTVDKVDVSSSNPLLIIGGQAIAMSQVKSIAQTSGS</sequence>
<evidence type="ECO:0000259" key="6">
    <source>
        <dbReference type="Pfam" id="PF13860"/>
    </source>
</evidence>
<dbReference type="OrthoDB" id="9785233at2"/>
<feature type="domain" description="FlgD/Vpr Ig-like" evidence="6">
    <location>
        <begin position="104"/>
        <end position="172"/>
    </location>
</feature>
<dbReference type="EMBL" id="OBEL01000006">
    <property type="protein sequence ID" value="SNZ21016.1"/>
    <property type="molecule type" value="Genomic_DNA"/>
</dbReference>
<comment type="function">
    <text evidence="4 5">Required for flagellar hook formation. May act as a scaffolding protein.</text>
</comment>
<accession>A0A285PLM8</accession>
<keyword evidence="9" id="KW-1185">Reference proteome</keyword>
<name>A0A285PLM8_9HYPH</name>
<evidence type="ECO:0000256" key="2">
    <source>
        <dbReference type="ARBA" id="ARBA00016013"/>
    </source>
</evidence>
<dbReference type="GO" id="GO:0044781">
    <property type="term" value="P:bacterial-type flagellum organization"/>
    <property type="evidence" value="ECO:0007669"/>
    <property type="project" value="UniProtKB-UniRule"/>
</dbReference>
<keyword evidence="8" id="KW-0282">Flagellum</keyword>
<evidence type="ECO:0000256" key="5">
    <source>
        <dbReference type="RuleBase" id="RU362076"/>
    </source>
</evidence>
<dbReference type="Pfam" id="PF13860">
    <property type="entry name" value="FlgD_ig"/>
    <property type="match status" value="1"/>
</dbReference>
<keyword evidence="8" id="KW-0969">Cilium</keyword>
<evidence type="ECO:0000259" key="7">
    <source>
        <dbReference type="Pfam" id="PF13861"/>
    </source>
</evidence>
<dbReference type="InterPro" id="IPR005648">
    <property type="entry name" value="FlgD"/>
</dbReference>
<keyword evidence="3 5" id="KW-1005">Bacterial flagellum biogenesis</keyword>
<feature type="domain" description="FlgD Tudor-like" evidence="7">
    <location>
        <begin position="81"/>
        <end position="214"/>
    </location>
</feature>
<evidence type="ECO:0000313" key="8">
    <source>
        <dbReference type="EMBL" id="SNZ21016.1"/>
    </source>
</evidence>
<evidence type="ECO:0000256" key="4">
    <source>
        <dbReference type="ARBA" id="ARBA00024746"/>
    </source>
</evidence>
<dbReference type="Pfam" id="PF13861">
    <property type="entry name" value="FLgD_tudor"/>
    <property type="match status" value="1"/>
</dbReference>
<keyword evidence="8" id="KW-0966">Cell projection</keyword>
<proteinExistence type="inferred from homology"/>
<gene>
    <name evidence="8" type="ORF">SAMN06265368_4130</name>
</gene>
<reference evidence="8 9" key="1">
    <citation type="submission" date="2017-09" db="EMBL/GenBank/DDBJ databases">
        <authorList>
            <person name="Ehlers B."/>
            <person name="Leendertz F.H."/>
        </authorList>
    </citation>
    <scope>NUCLEOTIDE SEQUENCE [LARGE SCALE GENOMIC DNA]</scope>
    <source>
        <strain evidence="8 9">DSM 18289</strain>
    </source>
</reference>
<evidence type="ECO:0000256" key="1">
    <source>
        <dbReference type="ARBA" id="ARBA00010577"/>
    </source>
</evidence>
<dbReference type="InterPro" id="IPR025965">
    <property type="entry name" value="FlgD/Vpr_Ig-like"/>
</dbReference>
<dbReference type="AlphaFoldDB" id="A0A285PLM8"/>
<protein>
    <recommendedName>
        <fullName evidence="2 5">Basal-body rod modification protein FlgD</fullName>
    </recommendedName>
</protein>
<dbReference type="RefSeq" id="WP_097155383.1">
    <property type="nucleotide sequence ID" value="NZ_OBEL01000006.1"/>
</dbReference>
<comment type="similarity">
    <text evidence="1 5">Belongs to the FlgD family.</text>
</comment>
<evidence type="ECO:0000313" key="9">
    <source>
        <dbReference type="Proteomes" id="UP000219439"/>
    </source>
</evidence>
<dbReference type="Pfam" id="PF03963">
    <property type="entry name" value="FlgD"/>
    <property type="match status" value="1"/>
</dbReference>
<dbReference type="InterPro" id="IPR025963">
    <property type="entry name" value="FLgD_Tudor"/>
</dbReference>
<dbReference type="Gene3D" id="2.30.30.910">
    <property type="match status" value="1"/>
</dbReference>
<dbReference type="Proteomes" id="UP000219439">
    <property type="component" value="Unassembled WGS sequence"/>
</dbReference>
<dbReference type="Gene3D" id="2.60.40.4070">
    <property type="match status" value="1"/>
</dbReference>
<organism evidence="8 9">
    <name type="scientific">Cohaesibacter gelatinilyticus</name>
    <dbReference type="NCBI Taxonomy" id="372072"/>
    <lineage>
        <taxon>Bacteria</taxon>
        <taxon>Pseudomonadati</taxon>
        <taxon>Pseudomonadota</taxon>
        <taxon>Alphaproteobacteria</taxon>
        <taxon>Hyphomicrobiales</taxon>
        <taxon>Cohaesibacteraceae</taxon>
    </lineage>
</organism>
<evidence type="ECO:0000256" key="3">
    <source>
        <dbReference type="ARBA" id="ARBA00022795"/>
    </source>
</evidence>